<reference evidence="3 4" key="1">
    <citation type="submission" date="2019-07" db="EMBL/GenBank/DDBJ databases">
        <authorList>
            <person name="Tomko B.E."/>
            <person name="Krukonis G.P."/>
            <person name="Delesalle V.A."/>
        </authorList>
    </citation>
    <scope>NUCLEOTIDE SEQUENCE [LARGE SCALE GENOMIC DNA]</scope>
</reference>
<dbReference type="KEGG" id="vg:77850710"/>
<dbReference type="GO" id="GO:0051276">
    <property type="term" value="P:chromosome organization"/>
    <property type="evidence" value="ECO:0007669"/>
    <property type="project" value="InterPro"/>
</dbReference>
<dbReference type="PANTHER" id="PTHR41328">
    <property type="entry name" value="TERMINASE SMALL SUBUNIT-RELATED"/>
    <property type="match status" value="1"/>
</dbReference>
<dbReference type="Gene3D" id="1.10.10.1400">
    <property type="entry name" value="Terminase, small subunit, N-terminal DNA-binding domain, HTH motif"/>
    <property type="match status" value="1"/>
</dbReference>
<accession>A0A5P8PI01</accession>
<dbReference type="GeneID" id="77850710"/>
<dbReference type="Gene3D" id="6.10.140.2160">
    <property type="match status" value="1"/>
</dbReference>
<gene>
    <name evidence="3" type="primary">1</name>
    <name evidence="3" type="ORF">049ML001_1</name>
</gene>
<dbReference type="InterPro" id="IPR052404">
    <property type="entry name" value="SPP1-like_terminase"/>
</dbReference>
<keyword evidence="4" id="KW-1185">Reference proteome</keyword>
<proteinExistence type="predicted"/>
<protein>
    <submittedName>
        <fullName evidence="3">Terminase small subunit</fullName>
    </submittedName>
</protein>
<keyword evidence="2" id="KW-0231">Viral genome packaging</keyword>
<keyword evidence="1" id="KW-1188">Viral release from host cell</keyword>
<sequence>MGEVKGKWTPKLERFVDEYFIQGMNATKAAIAAGYSKKSASTIAAENMQKPHVRARIEERLAQMDKKRIMQAEEVLEHLTRIALGQEKEQVLMGIGKGAETKTHVEVSAKDRIKALELLGKAHAVFTDKQKVETNQVIIVDDSGDAE</sequence>
<evidence type="ECO:0000313" key="4">
    <source>
        <dbReference type="Proteomes" id="UP000326995"/>
    </source>
</evidence>
<dbReference type="EMBL" id="MN176227">
    <property type="protein sequence ID" value="QFR56304.1"/>
    <property type="molecule type" value="Genomic_DNA"/>
</dbReference>
<evidence type="ECO:0000256" key="2">
    <source>
        <dbReference type="ARBA" id="ARBA00023219"/>
    </source>
</evidence>
<dbReference type="PANTHER" id="PTHR41328:SF2">
    <property type="entry name" value="TERMINASE SMALL SUBUNIT"/>
    <property type="match status" value="1"/>
</dbReference>
<evidence type="ECO:0000256" key="1">
    <source>
        <dbReference type="ARBA" id="ARBA00022612"/>
    </source>
</evidence>
<dbReference type="Pfam" id="PF03592">
    <property type="entry name" value="Terminase_2"/>
    <property type="match status" value="1"/>
</dbReference>
<evidence type="ECO:0000313" key="3">
    <source>
        <dbReference type="EMBL" id="QFR56304.1"/>
    </source>
</evidence>
<organism evidence="3 4">
    <name type="scientific">Bacillus phage 049ML001</name>
    <dbReference type="NCBI Taxonomy" id="2601660"/>
    <lineage>
        <taxon>Viruses</taxon>
        <taxon>Duplodnaviria</taxon>
        <taxon>Heunggongvirae</taxon>
        <taxon>Uroviricota</taxon>
        <taxon>Caudoviricetes</taxon>
        <taxon>Trautnerviridae</taxon>
        <taxon>Polsinellivirinae</taxon>
        <taxon>Rivavirus</taxon>
        <taxon>Rivavirus rv049ML001</taxon>
    </lineage>
</organism>
<name>A0A5P8PI01_9CAUD</name>
<dbReference type="InterPro" id="IPR038713">
    <property type="entry name" value="Terminase_Gp1_N_sf"/>
</dbReference>
<dbReference type="Proteomes" id="UP000326995">
    <property type="component" value="Segment"/>
</dbReference>
<dbReference type="RefSeq" id="YP_010644402.1">
    <property type="nucleotide sequence ID" value="NC_070625.1"/>
</dbReference>
<dbReference type="InterPro" id="IPR005335">
    <property type="entry name" value="Terminase_ssu"/>
</dbReference>